<keyword evidence="9 13" id="KW-1133">Transmembrane helix</keyword>
<dbReference type="PANTHER" id="PTHR43298:SF2">
    <property type="entry name" value="FMN_FAD EXPORTER YEEO-RELATED"/>
    <property type="match status" value="1"/>
</dbReference>
<keyword evidence="5" id="KW-0813">Transport</keyword>
<feature type="transmembrane region" description="Helical" evidence="13">
    <location>
        <begin position="90"/>
        <end position="116"/>
    </location>
</feature>
<evidence type="ECO:0000256" key="8">
    <source>
        <dbReference type="ARBA" id="ARBA00022692"/>
    </source>
</evidence>
<evidence type="ECO:0000256" key="3">
    <source>
        <dbReference type="ARBA" id="ARBA00010199"/>
    </source>
</evidence>
<comment type="similarity">
    <text evidence="3">Belongs to the multi antimicrobial extrusion (MATE) (TC 2.A.66.1) family.</text>
</comment>
<feature type="transmembrane region" description="Helical" evidence="13">
    <location>
        <begin position="136"/>
        <end position="153"/>
    </location>
</feature>
<dbReference type="InterPro" id="IPR002528">
    <property type="entry name" value="MATE_fam"/>
</dbReference>
<evidence type="ECO:0000256" key="13">
    <source>
        <dbReference type="SAM" id="Phobius"/>
    </source>
</evidence>
<evidence type="ECO:0000256" key="2">
    <source>
        <dbReference type="ARBA" id="ARBA00004651"/>
    </source>
</evidence>
<feature type="transmembrane region" description="Helical" evidence="13">
    <location>
        <begin position="385"/>
        <end position="406"/>
    </location>
</feature>
<sequence length="449" mass="47529">MRTQSDFTEGKILGPLLKFSLPVLFAMLLQAMYGAADLLIVGQFGAAADVSAVSTGSQIMQTITSVITGLSMGTTILLGQKIGQKKPEEAGNVIGAGVCIFAVLALFLTAAMTLFAGPFCAAMQAPAEAFDKTVDYVRICSAGAVFIVAYNVLGSIFRGMGDSKTPLLAVFIACICNILGDLLFVAVFHMAAAGAALATVLAQALSVVLCVLVVRRRGLPFPFSRKNLRFHRQVIFKTLKLGFPIALQDALVSISFLAIIAIVNSLGVIPSAGVGVAEKLCMFIMLVPSSFMQSLSAFVAQNIGANRNDRAVRAMVCGMLASLLIGVAMAFLAFFHGDFLSGLFARDPQVIAASADYLRAYAVDTLLVSFLFCFSGYFNGCGKTTFVMAQGIAGAFLVRIPVSFLMSRIQPVSLFLVGLATPCSTVVQILLCAGYFYLLGRKRRKAGSL</sequence>
<evidence type="ECO:0000313" key="14">
    <source>
        <dbReference type="EMBL" id="MCQ4838801.1"/>
    </source>
</evidence>
<dbReference type="PIRSF" id="PIRSF006603">
    <property type="entry name" value="DinF"/>
    <property type="match status" value="1"/>
</dbReference>
<reference evidence="14 15" key="1">
    <citation type="submission" date="2022-06" db="EMBL/GenBank/DDBJ databases">
        <title>Isolation of gut microbiota from human fecal samples.</title>
        <authorList>
            <person name="Pamer E.G."/>
            <person name="Barat B."/>
            <person name="Waligurski E."/>
            <person name="Medina S."/>
            <person name="Paddock L."/>
            <person name="Mostad J."/>
        </authorList>
    </citation>
    <scope>NUCLEOTIDE SEQUENCE [LARGE SCALE GENOMIC DNA]</scope>
    <source>
        <strain evidence="14 15">DFI.9.73</strain>
    </source>
</reference>
<dbReference type="InterPro" id="IPR048279">
    <property type="entry name" value="MdtK-like"/>
</dbReference>
<organism evidence="14 15">
    <name type="scientific">Neglectibacter timonensis</name>
    <dbReference type="NCBI Taxonomy" id="1776382"/>
    <lineage>
        <taxon>Bacteria</taxon>
        <taxon>Bacillati</taxon>
        <taxon>Bacillota</taxon>
        <taxon>Clostridia</taxon>
        <taxon>Eubacteriales</taxon>
        <taxon>Oscillospiraceae</taxon>
        <taxon>Neglectibacter</taxon>
    </lineage>
</organism>
<dbReference type="Proteomes" id="UP001524473">
    <property type="component" value="Unassembled WGS sequence"/>
</dbReference>
<accession>A0ABT1RVY1</accession>
<evidence type="ECO:0000256" key="7">
    <source>
        <dbReference type="ARBA" id="ARBA00022475"/>
    </source>
</evidence>
<dbReference type="PANTHER" id="PTHR43298">
    <property type="entry name" value="MULTIDRUG RESISTANCE PROTEIN NORM-RELATED"/>
    <property type="match status" value="1"/>
</dbReference>
<comment type="caution">
    <text evidence="14">The sequence shown here is derived from an EMBL/GenBank/DDBJ whole genome shotgun (WGS) entry which is preliminary data.</text>
</comment>
<keyword evidence="15" id="KW-1185">Reference proteome</keyword>
<evidence type="ECO:0000256" key="9">
    <source>
        <dbReference type="ARBA" id="ARBA00022989"/>
    </source>
</evidence>
<gene>
    <name evidence="14" type="ORF">NE695_02600</name>
</gene>
<keyword evidence="6" id="KW-0050">Antiport</keyword>
<evidence type="ECO:0000256" key="6">
    <source>
        <dbReference type="ARBA" id="ARBA00022449"/>
    </source>
</evidence>
<name>A0ABT1RVY1_9FIRM</name>
<dbReference type="NCBIfam" id="TIGR00797">
    <property type="entry name" value="matE"/>
    <property type="match status" value="1"/>
</dbReference>
<evidence type="ECO:0000256" key="1">
    <source>
        <dbReference type="ARBA" id="ARBA00003408"/>
    </source>
</evidence>
<keyword evidence="8 13" id="KW-0812">Transmembrane</keyword>
<evidence type="ECO:0000313" key="15">
    <source>
        <dbReference type="Proteomes" id="UP001524473"/>
    </source>
</evidence>
<feature type="transmembrane region" description="Helical" evidence="13">
    <location>
        <begin position="234"/>
        <end position="262"/>
    </location>
</feature>
<comment type="function">
    <text evidence="1">Multidrug efflux pump.</text>
</comment>
<dbReference type="Pfam" id="PF01554">
    <property type="entry name" value="MatE"/>
    <property type="match status" value="2"/>
</dbReference>
<feature type="transmembrane region" description="Helical" evidence="13">
    <location>
        <begin position="412"/>
        <end position="438"/>
    </location>
</feature>
<feature type="transmembrane region" description="Helical" evidence="13">
    <location>
        <begin position="312"/>
        <end position="337"/>
    </location>
</feature>
<feature type="transmembrane region" description="Helical" evidence="13">
    <location>
        <begin position="21"/>
        <end position="46"/>
    </location>
</feature>
<feature type="transmembrane region" description="Helical" evidence="13">
    <location>
        <begin position="357"/>
        <end position="378"/>
    </location>
</feature>
<feature type="transmembrane region" description="Helical" evidence="13">
    <location>
        <begin position="194"/>
        <end position="214"/>
    </location>
</feature>
<evidence type="ECO:0000256" key="4">
    <source>
        <dbReference type="ARBA" id="ARBA00020268"/>
    </source>
</evidence>
<feature type="transmembrane region" description="Helical" evidence="13">
    <location>
        <begin position="58"/>
        <end position="78"/>
    </location>
</feature>
<comment type="subcellular location">
    <subcellularLocation>
        <location evidence="2">Cell membrane</location>
        <topology evidence="2">Multi-pass membrane protein</topology>
    </subcellularLocation>
</comment>
<evidence type="ECO:0000256" key="10">
    <source>
        <dbReference type="ARBA" id="ARBA00023065"/>
    </source>
</evidence>
<dbReference type="InterPro" id="IPR050222">
    <property type="entry name" value="MATE_MdtK"/>
</dbReference>
<feature type="transmembrane region" description="Helical" evidence="13">
    <location>
        <begin position="282"/>
        <end position="300"/>
    </location>
</feature>
<dbReference type="EMBL" id="JANFZH010000004">
    <property type="protein sequence ID" value="MCQ4838801.1"/>
    <property type="molecule type" value="Genomic_DNA"/>
</dbReference>
<protein>
    <recommendedName>
        <fullName evidence="4">Probable multidrug resistance protein NorM</fullName>
    </recommendedName>
    <alternativeName>
        <fullName evidence="12">Multidrug-efflux transporter</fullName>
    </alternativeName>
</protein>
<dbReference type="CDD" id="cd13138">
    <property type="entry name" value="MATE_yoeA_like"/>
    <property type="match status" value="1"/>
</dbReference>
<evidence type="ECO:0000256" key="12">
    <source>
        <dbReference type="ARBA" id="ARBA00031636"/>
    </source>
</evidence>
<proteinExistence type="inferred from homology"/>
<dbReference type="RefSeq" id="WP_066861858.1">
    <property type="nucleotide sequence ID" value="NZ_CABKVV010000012.1"/>
</dbReference>
<dbReference type="GeneID" id="90531677"/>
<feature type="transmembrane region" description="Helical" evidence="13">
    <location>
        <begin position="165"/>
        <end position="188"/>
    </location>
</feature>
<keyword evidence="7" id="KW-1003">Cell membrane</keyword>
<keyword evidence="11 13" id="KW-0472">Membrane</keyword>
<keyword evidence="10" id="KW-0406">Ion transport</keyword>
<evidence type="ECO:0000256" key="11">
    <source>
        <dbReference type="ARBA" id="ARBA00023136"/>
    </source>
</evidence>
<evidence type="ECO:0000256" key="5">
    <source>
        <dbReference type="ARBA" id="ARBA00022448"/>
    </source>
</evidence>